<dbReference type="GO" id="GO:0008270">
    <property type="term" value="F:zinc ion binding"/>
    <property type="evidence" value="ECO:0007669"/>
    <property type="project" value="UniProtKB-KW"/>
</dbReference>
<dbReference type="InterPro" id="IPR036770">
    <property type="entry name" value="Ankyrin_rpt-contain_sf"/>
</dbReference>
<protein>
    <recommendedName>
        <fullName evidence="6">FYVE-type domain-containing protein</fullName>
    </recommendedName>
</protein>
<feature type="domain" description="FYVE-type" evidence="6">
    <location>
        <begin position="278"/>
        <end position="333"/>
    </location>
</feature>
<dbReference type="InterPro" id="IPR002110">
    <property type="entry name" value="Ankyrin_rpt"/>
</dbReference>
<evidence type="ECO:0000256" key="5">
    <source>
        <dbReference type="PROSITE-ProRule" id="PRU00091"/>
    </source>
</evidence>
<dbReference type="Gene3D" id="3.30.40.10">
    <property type="entry name" value="Zinc/RING finger domain, C3HC4 (zinc finger)"/>
    <property type="match status" value="1"/>
</dbReference>
<dbReference type="Pfam" id="PF12796">
    <property type="entry name" value="Ank_2"/>
    <property type="match status" value="1"/>
</dbReference>
<evidence type="ECO:0000256" key="4">
    <source>
        <dbReference type="PROSITE-ProRule" id="PRU00023"/>
    </source>
</evidence>
<dbReference type="SMART" id="SM00064">
    <property type="entry name" value="FYVE"/>
    <property type="match status" value="1"/>
</dbReference>
<keyword evidence="1" id="KW-0479">Metal-binding</keyword>
<dbReference type="SMART" id="SM00248">
    <property type="entry name" value="ANK"/>
    <property type="match status" value="5"/>
</dbReference>
<dbReference type="PROSITE" id="PS50178">
    <property type="entry name" value="ZF_FYVE"/>
    <property type="match status" value="1"/>
</dbReference>
<evidence type="ECO:0000259" key="6">
    <source>
        <dbReference type="PROSITE" id="PS50178"/>
    </source>
</evidence>
<comment type="caution">
    <text evidence="7">The sequence shown here is derived from an EMBL/GenBank/DDBJ whole genome shotgun (WGS) entry which is preliminary data.</text>
</comment>
<keyword evidence="8" id="KW-1185">Reference proteome</keyword>
<proteinExistence type="predicted"/>
<dbReference type="SUPFAM" id="SSF48403">
    <property type="entry name" value="Ankyrin repeat"/>
    <property type="match status" value="1"/>
</dbReference>
<keyword evidence="2 5" id="KW-0863">Zinc-finger</keyword>
<feature type="repeat" description="ANK" evidence="4">
    <location>
        <begin position="63"/>
        <end position="85"/>
    </location>
</feature>
<gene>
    <name evidence="7" type="ORF">Ae201684_010587</name>
</gene>
<dbReference type="InterPro" id="IPR000306">
    <property type="entry name" value="Znf_FYVE"/>
</dbReference>
<dbReference type="PANTHER" id="PTHR24121">
    <property type="entry name" value="NO MECHANORECEPTOR POTENTIAL C, ISOFORM D-RELATED"/>
    <property type="match status" value="1"/>
</dbReference>
<evidence type="ECO:0000256" key="1">
    <source>
        <dbReference type="ARBA" id="ARBA00022723"/>
    </source>
</evidence>
<dbReference type="PROSITE" id="PS50297">
    <property type="entry name" value="ANK_REP_REGION"/>
    <property type="match status" value="2"/>
</dbReference>
<dbReference type="CDD" id="cd00065">
    <property type="entry name" value="FYVE_like_SF"/>
    <property type="match status" value="1"/>
</dbReference>
<organism evidence="7 8">
    <name type="scientific">Aphanomyces euteiches</name>
    <dbReference type="NCBI Taxonomy" id="100861"/>
    <lineage>
        <taxon>Eukaryota</taxon>
        <taxon>Sar</taxon>
        <taxon>Stramenopiles</taxon>
        <taxon>Oomycota</taxon>
        <taxon>Saprolegniomycetes</taxon>
        <taxon>Saprolegniales</taxon>
        <taxon>Verrucalvaceae</taxon>
        <taxon>Aphanomyces</taxon>
    </lineage>
</organism>
<dbReference type="PANTHER" id="PTHR24121:SF23">
    <property type="entry name" value="NO MECHANORECEPTOR POTENTIAL C, ISOFORM H"/>
    <property type="match status" value="1"/>
</dbReference>
<dbReference type="Proteomes" id="UP000481153">
    <property type="component" value="Unassembled WGS sequence"/>
</dbReference>
<dbReference type="InterPro" id="IPR017455">
    <property type="entry name" value="Znf_FYVE-rel"/>
</dbReference>
<evidence type="ECO:0000313" key="7">
    <source>
        <dbReference type="EMBL" id="KAF0732298.1"/>
    </source>
</evidence>
<keyword evidence="3" id="KW-0862">Zinc</keyword>
<dbReference type="EMBL" id="VJMJ01000135">
    <property type="protein sequence ID" value="KAF0732298.1"/>
    <property type="molecule type" value="Genomic_DNA"/>
</dbReference>
<evidence type="ECO:0000256" key="2">
    <source>
        <dbReference type="ARBA" id="ARBA00022771"/>
    </source>
</evidence>
<keyword evidence="4" id="KW-0040">ANK repeat</keyword>
<dbReference type="Pfam" id="PF01363">
    <property type="entry name" value="FYVE"/>
    <property type="match status" value="1"/>
</dbReference>
<feature type="repeat" description="ANK" evidence="4">
    <location>
        <begin position="102"/>
        <end position="124"/>
    </location>
</feature>
<dbReference type="AlphaFoldDB" id="A0A6G0WXT6"/>
<evidence type="ECO:0000256" key="3">
    <source>
        <dbReference type="ARBA" id="ARBA00022833"/>
    </source>
</evidence>
<dbReference type="InterPro" id="IPR011011">
    <property type="entry name" value="Znf_FYVE_PHD"/>
</dbReference>
<dbReference type="SUPFAM" id="SSF57903">
    <property type="entry name" value="FYVE/PHD zinc finger"/>
    <property type="match status" value="1"/>
</dbReference>
<sequence length="355" mass="38684">MRATREVEEVMEDVMASMPRSSFTKLNDSLVRLSINGDSIRKSLSLAAKWRSAGYNPFHHDSDGLTALHRAASKGDDSLAKALLSSYEGDVVKFACLGTTKQGHTALHLACKGGHLDVAMTLLDVAGKPILNCVDRHGNTALHFAATSCAPESFTLLQWLVAHAPRSLLSQPNNHGLSPVAAHIAIATADSAAMLRLFLERQVDPNAIVRGENTLLHVCVERHLYNMAGCLVEFGAALNLPDSRGVLVTDIVPDHHLGSLVKYSSRPQDWVNHVRKACMSCSRKFGFLNRRHHCRLCGRILCGKCTKNKRTLGLAEGVQTAVRVCHVCVSVLGEHRKSGSMTDVTMEVESPVMLR</sequence>
<name>A0A6G0WXT6_9STRA</name>
<dbReference type="VEuPathDB" id="FungiDB:AeMF1_005907"/>
<dbReference type="Gene3D" id="1.25.40.20">
    <property type="entry name" value="Ankyrin repeat-containing domain"/>
    <property type="match status" value="1"/>
</dbReference>
<evidence type="ECO:0000313" key="8">
    <source>
        <dbReference type="Proteomes" id="UP000481153"/>
    </source>
</evidence>
<reference evidence="7 8" key="1">
    <citation type="submission" date="2019-07" db="EMBL/GenBank/DDBJ databases">
        <title>Genomics analysis of Aphanomyces spp. identifies a new class of oomycete effector associated with host adaptation.</title>
        <authorList>
            <person name="Gaulin E."/>
        </authorList>
    </citation>
    <scope>NUCLEOTIDE SEQUENCE [LARGE SCALE GENOMIC DNA]</scope>
    <source>
        <strain evidence="7 8">ATCC 201684</strain>
    </source>
</reference>
<dbReference type="InterPro" id="IPR013083">
    <property type="entry name" value="Znf_RING/FYVE/PHD"/>
</dbReference>
<accession>A0A6G0WXT6</accession>
<dbReference type="PROSITE" id="PS50088">
    <property type="entry name" value="ANK_REPEAT"/>
    <property type="match status" value="2"/>
</dbReference>